<dbReference type="Proteomes" id="UP000187499">
    <property type="component" value="Chromosome"/>
</dbReference>
<accession>A0A1P8Q4X8</accession>
<feature type="region of interest" description="Disordered" evidence="1">
    <location>
        <begin position="1"/>
        <end position="25"/>
    </location>
</feature>
<dbReference type="RefSeq" id="WP_076617004.1">
    <property type="nucleotide sequence ID" value="NZ_CP019323.1"/>
</dbReference>
<reference evidence="3" key="1">
    <citation type="submission" date="2016-12" db="EMBL/GenBank/DDBJ databases">
        <authorList>
            <person name="Jung M.Y."/>
            <person name="Lee S.H."/>
        </authorList>
    </citation>
    <scope>NUCLEOTIDE SEQUENCE [LARGE SCALE GENOMIC DNA]</scope>
    <source>
        <strain evidence="3">WiKim39</strain>
    </source>
</reference>
<sequence>MVENAEEDSKTTESNQSTEATVDIEAAKTEAVNGLLKEMGVDSTDSLKGIVEAQNETSKANQTDLENSQSDLKKANDNNLNLSSQVTSLLASNAVLKAGITSEHMEDATILAQAKVNNGSAKDFDKAIADVIKSNPQFKGTQIQTGSDGAALDGSNKSNNQTELTREEFEKMNYGQRLKVFTEQPEKYKEFTNR</sequence>
<evidence type="ECO:0000256" key="1">
    <source>
        <dbReference type="SAM" id="MobiDB-lite"/>
    </source>
</evidence>
<dbReference type="KEGG" id="lalw:BTM29_10040"/>
<feature type="region of interest" description="Disordered" evidence="1">
    <location>
        <begin position="43"/>
        <end position="76"/>
    </location>
</feature>
<evidence type="ECO:0000313" key="3">
    <source>
        <dbReference type="Proteomes" id="UP000187499"/>
    </source>
</evidence>
<protein>
    <submittedName>
        <fullName evidence="2">Uncharacterized protein</fullName>
    </submittedName>
</protein>
<keyword evidence="3" id="KW-1185">Reference proteome</keyword>
<proteinExistence type="predicted"/>
<dbReference type="AlphaFoldDB" id="A0A1P8Q4X8"/>
<evidence type="ECO:0000313" key="2">
    <source>
        <dbReference type="EMBL" id="APX72869.1"/>
    </source>
</evidence>
<gene>
    <name evidence="2" type="ORF">BTM29_10040</name>
</gene>
<dbReference type="EMBL" id="CP019323">
    <property type="protein sequence ID" value="APX72869.1"/>
    <property type="molecule type" value="Genomic_DNA"/>
</dbReference>
<dbReference type="OrthoDB" id="9974943at2"/>
<name>A0A1P8Q4X8_9LACO</name>
<dbReference type="STRING" id="1847728.BTM29_10040"/>
<feature type="compositionally biased region" description="Polar residues" evidence="1">
    <location>
        <begin position="54"/>
        <end position="69"/>
    </location>
</feature>
<feature type="region of interest" description="Disordered" evidence="1">
    <location>
        <begin position="139"/>
        <end position="162"/>
    </location>
</feature>
<organism evidence="2 3">
    <name type="scientific">Companilactobacillus allii</name>
    <dbReference type="NCBI Taxonomy" id="1847728"/>
    <lineage>
        <taxon>Bacteria</taxon>
        <taxon>Bacillati</taxon>
        <taxon>Bacillota</taxon>
        <taxon>Bacilli</taxon>
        <taxon>Lactobacillales</taxon>
        <taxon>Lactobacillaceae</taxon>
        <taxon>Companilactobacillus</taxon>
    </lineage>
</organism>